<dbReference type="KEGG" id="nml:Namu_0563"/>
<organism evidence="1 2">
    <name type="scientific">Nakamurella multipartita (strain ATCC 700099 / DSM 44233 / CIP 104796 / JCM 9543 / NBRC 105858 / Y-104)</name>
    <name type="common">Microsphaera multipartita</name>
    <dbReference type="NCBI Taxonomy" id="479431"/>
    <lineage>
        <taxon>Bacteria</taxon>
        <taxon>Bacillati</taxon>
        <taxon>Actinomycetota</taxon>
        <taxon>Actinomycetes</taxon>
        <taxon>Nakamurellales</taxon>
        <taxon>Nakamurellaceae</taxon>
        <taxon>Nakamurella</taxon>
    </lineage>
</organism>
<keyword evidence="2" id="KW-1185">Reference proteome</keyword>
<dbReference type="HOGENOM" id="CLU_838945_0_0_11"/>
<dbReference type="AlphaFoldDB" id="C8X7B0"/>
<dbReference type="RefSeq" id="WP_015745896.1">
    <property type="nucleotide sequence ID" value="NC_013235.1"/>
</dbReference>
<reference evidence="2" key="1">
    <citation type="submission" date="2009-09" db="EMBL/GenBank/DDBJ databases">
        <title>The complete genome of Nakamurella multipartita DSM 44233.</title>
        <authorList>
            <consortium name="US DOE Joint Genome Institute (JGI-PGF)"/>
            <person name="Lucas S."/>
            <person name="Copeland A."/>
            <person name="Lapidus A."/>
            <person name="Glavina del Rio T."/>
            <person name="Dalin E."/>
            <person name="Tice H."/>
            <person name="Bruce D."/>
            <person name="Goodwin L."/>
            <person name="Pitluck S."/>
            <person name="Kyrpides N."/>
            <person name="Mavromatis K."/>
            <person name="Ivanova N."/>
            <person name="Ovchinnikova G."/>
            <person name="Sims D."/>
            <person name="Meincke L."/>
            <person name="Brettin T."/>
            <person name="Detter J.C."/>
            <person name="Han C."/>
            <person name="Larimer F."/>
            <person name="Land M."/>
            <person name="Hauser L."/>
            <person name="Markowitz V."/>
            <person name="Cheng J.-F."/>
            <person name="Hugenholtz P."/>
            <person name="Woyke T."/>
            <person name="Wu D."/>
            <person name="Klenk H.-P."/>
            <person name="Eisen J.A."/>
        </authorList>
    </citation>
    <scope>NUCLEOTIDE SEQUENCE [LARGE SCALE GENOMIC DNA]</scope>
    <source>
        <strain evidence="2">ATCC 700099 / DSM 44233 / CIP 104796 / JCM 9543 / NBRC 105858 / Y-104</strain>
    </source>
</reference>
<dbReference type="OrthoDB" id="5124470at2"/>
<accession>C8X7B0</accession>
<dbReference type="EMBL" id="CP001737">
    <property type="protein sequence ID" value="ACV76979.1"/>
    <property type="molecule type" value="Genomic_DNA"/>
</dbReference>
<protein>
    <submittedName>
        <fullName evidence="1">Uncharacterized protein</fullName>
    </submittedName>
</protein>
<name>C8X7B0_NAKMY</name>
<evidence type="ECO:0000313" key="2">
    <source>
        <dbReference type="Proteomes" id="UP000002218"/>
    </source>
</evidence>
<sequence>MFVARVDQGLSPMIQDIEPGQSATMSAAQLAGLNGQLEVGEIDNAQNVADIDAIAVSGYQPGVAACQPVPGRSNAPEMGCLVQTPNVLAGESGPMQVSIWTLNPKHNGATTNLDANAGDKVAMGNWLSGLAALNPAYVTFDPNVDTVGWGYGPQAQAGPAVWNCGAGNANETIGGGATHEESTNVTGTFSITQGIKLFDTVDTEISASISVGHTWTNSTTDSYTIGHDIPSKSVGWLGSIPSTETVSGTVTATTQSGYPVSISNITFTEPGVDKTNNPALEYQYVPHDRPMTADEINTYCSVGSAANTTRHDSIVTGGIVPDVTAGARAAA</sequence>
<dbReference type="InParanoid" id="C8X7B0"/>
<reference evidence="1 2" key="2">
    <citation type="journal article" date="2010" name="Stand. Genomic Sci.">
        <title>Complete genome sequence of Nakamurella multipartita type strain (Y-104).</title>
        <authorList>
            <person name="Tice H."/>
            <person name="Mayilraj S."/>
            <person name="Sims D."/>
            <person name="Lapidus A."/>
            <person name="Nolan M."/>
            <person name="Lucas S."/>
            <person name="Glavina Del Rio T."/>
            <person name="Copeland A."/>
            <person name="Cheng J.F."/>
            <person name="Meincke L."/>
            <person name="Bruce D."/>
            <person name="Goodwin L."/>
            <person name="Pitluck S."/>
            <person name="Ivanova N."/>
            <person name="Mavromatis K."/>
            <person name="Ovchinnikova G."/>
            <person name="Pati A."/>
            <person name="Chen A."/>
            <person name="Palaniappan K."/>
            <person name="Land M."/>
            <person name="Hauser L."/>
            <person name="Chang Y.J."/>
            <person name="Jeffries C.D."/>
            <person name="Detter J.C."/>
            <person name="Brettin T."/>
            <person name="Rohde M."/>
            <person name="Goker M."/>
            <person name="Bristow J."/>
            <person name="Eisen J.A."/>
            <person name="Markowitz V."/>
            <person name="Hugenholtz P."/>
            <person name="Kyrpides N.C."/>
            <person name="Klenk H.P."/>
            <person name="Chen F."/>
        </authorList>
    </citation>
    <scope>NUCLEOTIDE SEQUENCE [LARGE SCALE GENOMIC DNA]</scope>
    <source>
        <strain evidence="2">ATCC 700099 / DSM 44233 / CIP 104796 / JCM 9543 / NBRC 105858 / Y-104</strain>
    </source>
</reference>
<dbReference type="Proteomes" id="UP000002218">
    <property type="component" value="Chromosome"/>
</dbReference>
<gene>
    <name evidence="1" type="ordered locus">Namu_0563</name>
</gene>
<dbReference type="STRING" id="479431.Namu_0563"/>
<evidence type="ECO:0000313" key="1">
    <source>
        <dbReference type="EMBL" id="ACV76979.1"/>
    </source>
</evidence>
<proteinExistence type="predicted"/>